<evidence type="ECO:0000256" key="1">
    <source>
        <dbReference type="SAM" id="Phobius"/>
    </source>
</evidence>
<feature type="transmembrane region" description="Helical" evidence="1">
    <location>
        <begin position="14"/>
        <end position="32"/>
    </location>
</feature>
<proteinExistence type="predicted"/>
<keyword evidence="1" id="KW-0472">Membrane</keyword>
<organism evidence="2 3">
    <name type="scientific">Candidatus Shapirobacteria bacterium CG09_land_8_20_14_0_10_38_17</name>
    <dbReference type="NCBI Taxonomy" id="1974884"/>
    <lineage>
        <taxon>Bacteria</taxon>
        <taxon>Candidatus Shapironibacteriota</taxon>
    </lineage>
</organism>
<evidence type="ECO:0000313" key="3">
    <source>
        <dbReference type="Proteomes" id="UP000231282"/>
    </source>
</evidence>
<dbReference type="AlphaFoldDB" id="A0A2H0WTT5"/>
<gene>
    <name evidence="2" type="ORF">COT63_00335</name>
</gene>
<dbReference type="Proteomes" id="UP000231282">
    <property type="component" value="Unassembled WGS sequence"/>
</dbReference>
<dbReference type="EMBL" id="PEZH01000008">
    <property type="protein sequence ID" value="PIS15358.1"/>
    <property type="molecule type" value="Genomic_DNA"/>
</dbReference>
<accession>A0A2H0WTT5</accession>
<evidence type="ECO:0000313" key="2">
    <source>
        <dbReference type="EMBL" id="PIS15358.1"/>
    </source>
</evidence>
<protein>
    <submittedName>
        <fullName evidence="2">Uncharacterized protein</fullName>
    </submittedName>
</protein>
<keyword evidence="1" id="KW-1133">Transmembrane helix</keyword>
<keyword evidence="1" id="KW-0812">Transmembrane</keyword>
<name>A0A2H0WTT5_9BACT</name>
<comment type="caution">
    <text evidence="2">The sequence shown here is derived from an EMBL/GenBank/DDBJ whole genome shotgun (WGS) entry which is preliminary data.</text>
</comment>
<reference evidence="3" key="1">
    <citation type="submission" date="2017-09" db="EMBL/GenBank/DDBJ databases">
        <title>Depth-based differentiation of microbial function through sediment-hosted aquifers and enrichment of novel symbionts in the deep terrestrial subsurface.</title>
        <authorList>
            <person name="Probst A.J."/>
            <person name="Ladd B."/>
            <person name="Jarett J.K."/>
            <person name="Geller-Mcgrath D.E."/>
            <person name="Sieber C.M.K."/>
            <person name="Emerson J.B."/>
            <person name="Anantharaman K."/>
            <person name="Thomas B.C."/>
            <person name="Malmstrom R."/>
            <person name="Stieglmeier M."/>
            <person name="Klingl A."/>
            <person name="Woyke T."/>
            <person name="Ryan C.M."/>
            <person name="Banfield J.F."/>
        </authorList>
    </citation>
    <scope>NUCLEOTIDE SEQUENCE [LARGE SCALE GENOMIC DNA]</scope>
</reference>
<sequence>MPTLTETAKVSRKIIKYGLIGIIGLIILIPVVRASIKYWDKLHPAPPPAPNVAFGKLPVIQFGKSSEIVPTNLQFQLQTIDGNLPNLDNQAKVYAITTLGSKFFDEEKTRQKANLLGFPLESEKINPTQFLFINPQTKAKLQIDTINNNFEIYFPYQEDHSFVNFPSLNQAQGLNELKSLLSRVQLWPNDIDETKTQSTFLKYQLAEEKFIAVSSLSEAQLIQINLFRANQNGLPILHSHPDKANISFIISQNSEPGKKIIKGRYIHFPINYDHLATYPLKLSNVAWEELKTSKAYIANLGNNPEQKPIVIRKIYLAYFDPDTDQDFLQPIFVFEGDNQFLAYLSAIDPAWVKE</sequence>